<dbReference type="RefSeq" id="WP_131849197.1">
    <property type="nucleotide sequence ID" value="NZ_SLXV01000028.1"/>
</dbReference>
<dbReference type="GO" id="GO:0016301">
    <property type="term" value="F:kinase activity"/>
    <property type="evidence" value="ECO:0007669"/>
    <property type="project" value="UniProtKB-KW"/>
</dbReference>
<keyword evidence="2" id="KW-0547">Nucleotide-binding</keyword>
<dbReference type="SUPFAM" id="SSF54211">
    <property type="entry name" value="Ribosomal protein S5 domain 2-like"/>
    <property type="match status" value="1"/>
</dbReference>
<dbReference type="Proteomes" id="UP000294746">
    <property type="component" value="Unassembled WGS sequence"/>
</dbReference>
<keyword evidence="7" id="KW-1185">Reference proteome</keyword>
<dbReference type="InterPro" id="IPR014721">
    <property type="entry name" value="Ribsml_uS5_D2-typ_fold_subgr"/>
</dbReference>
<dbReference type="EMBL" id="SLXV01000028">
    <property type="protein sequence ID" value="TCP66054.1"/>
    <property type="molecule type" value="Genomic_DNA"/>
</dbReference>
<organism evidence="6 7">
    <name type="scientific">Baia soyae</name>
    <dbReference type="NCBI Taxonomy" id="1544746"/>
    <lineage>
        <taxon>Bacteria</taxon>
        <taxon>Bacillati</taxon>
        <taxon>Bacillota</taxon>
        <taxon>Bacilli</taxon>
        <taxon>Bacillales</taxon>
        <taxon>Thermoactinomycetaceae</taxon>
        <taxon>Baia</taxon>
    </lineage>
</organism>
<protein>
    <submittedName>
        <fullName evidence="6">Threonine kinase</fullName>
    </submittedName>
</protein>
<reference evidence="6 7" key="1">
    <citation type="submission" date="2019-03" db="EMBL/GenBank/DDBJ databases">
        <title>Genomic Encyclopedia of Type Strains, Phase IV (KMG-IV): sequencing the most valuable type-strain genomes for metagenomic binning, comparative biology and taxonomic classification.</title>
        <authorList>
            <person name="Goeker M."/>
        </authorList>
    </citation>
    <scope>NUCLEOTIDE SEQUENCE [LARGE SCALE GENOMIC DNA]</scope>
    <source>
        <strain evidence="6 7">DSM 46831</strain>
    </source>
</reference>
<sequence length="307" mass="34346">MNKKAQSRQIGFGQSFGTFGELLQGVLPENNLDFLVSFPITRSSQVTFVSDSSKDFIEVSPSYKTKTQKLAEQMLAWYKLPTGGRITIESTLPVGKGLASSSADLVACARAINNCYDLGINEEEIGRFLAEIEPSDGVMYPGVTSFYHKKVQLREFMGPLPNLTVVSIDEGGMVDTLRFNQQEKPFTSEDKIEYRQLLDEITMAIQQRDYARVGQISTQSALKNQKLLTKQSFSKMVEICEQVEALGVIVTHSGTCIGLLLSSLFPDYPNKLQKAIHLLTEISGEVNIYYSWEEDCVWNHSPIFQRG</sequence>
<dbReference type="InterPro" id="IPR006204">
    <property type="entry name" value="GHMP_kinase_N_dom"/>
</dbReference>
<comment type="caution">
    <text evidence="6">The sequence shown here is derived from an EMBL/GenBank/DDBJ whole genome shotgun (WGS) entry which is preliminary data.</text>
</comment>
<keyword evidence="1" id="KW-0808">Transferase</keyword>
<dbReference type="Pfam" id="PF00288">
    <property type="entry name" value="GHMP_kinases_N"/>
    <property type="match status" value="1"/>
</dbReference>
<keyword evidence="3 6" id="KW-0418">Kinase</keyword>
<dbReference type="AlphaFoldDB" id="A0A4R2RS52"/>
<evidence type="ECO:0000313" key="7">
    <source>
        <dbReference type="Proteomes" id="UP000294746"/>
    </source>
</evidence>
<evidence type="ECO:0000259" key="5">
    <source>
        <dbReference type="Pfam" id="PF00288"/>
    </source>
</evidence>
<evidence type="ECO:0000256" key="3">
    <source>
        <dbReference type="ARBA" id="ARBA00022777"/>
    </source>
</evidence>
<dbReference type="PIRSF" id="PIRSF033887">
    <property type="entry name" value="PduX"/>
    <property type="match status" value="1"/>
</dbReference>
<evidence type="ECO:0000313" key="6">
    <source>
        <dbReference type="EMBL" id="TCP66054.1"/>
    </source>
</evidence>
<dbReference type="PANTHER" id="PTHR43527">
    <property type="entry name" value="4-DIPHOSPHOCYTIDYL-2-C-METHYL-D-ERYTHRITOL KINASE, CHLOROPLASTIC"/>
    <property type="match status" value="1"/>
</dbReference>
<proteinExistence type="predicted"/>
<name>A0A4R2RS52_9BACL</name>
<accession>A0A4R2RS52</accession>
<dbReference type="OrthoDB" id="4548147at2"/>
<keyword evidence="4" id="KW-0067">ATP-binding</keyword>
<feature type="domain" description="GHMP kinase N-terminal" evidence="5">
    <location>
        <begin position="72"/>
        <end position="134"/>
    </location>
</feature>
<dbReference type="InterPro" id="IPR012363">
    <property type="entry name" value="PduX"/>
</dbReference>
<gene>
    <name evidence="6" type="ORF">EDD57_1288</name>
</gene>
<dbReference type="InterPro" id="IPR020568">
    <property type="entry name" value="Ribosomal_Su5_D2-typ_SF"/>
</dbReference>
<evidence type="ECO:0000256" key="1">
    <source>
        <dbReference type="ARBA" id="ARBA00022679"/>
    </source>
</evidence>
<evidence type="ECO:0000256" key="4">
    <source>
        <dbReference type="ARBA" id="ARBA00022840"/>
    </source>
</evidence>
<dbReference type="PANTHER" id="PTHR43527:SF1">
    <property type="entry name" value="L-THREONINE KINASE"/>
    <property type="match status" value="1"/>
</dbReference>
<dbReference type="GO" id="GO:0005524">
    <property type="term" value="F:ATP binding"/>
    <property type="evidence" value="ECO:0007669"/>
    <property type="project" value="UniProtKB-KW"/>
</dbReference>
<dbReference type="Gene3D" id="3.30.230.10">
    <property type="match status" value="1"/>
</dbReference>
<evidence type="ECO:0000256" key="2">
    <source>
        <dbReference type="ARBA" id="ARBA00022741"/>
    </source>
</evidence>